<organism evidence="1 2">
    <name type="scientific">Paracoccidioides brasiliensis (strain Pb18)</name>
    <dbReference type="NCBI Taxonomy" id="502780"/>
    <lineage>
        <taxon>Eukaryota</taxon>
        <taxon>Fungi</taxon>
        <taxon>Dikarya</taxon>
        <taxon>Ascomycota</taxon>
        <taxon>Pezizomycotina</taxon>
        <taxon>Eurotiomycetes</taxon>
        <taxon>Eurotiomycetidae</taxon>
        <taxon>Onygenales</taxon>
        <taxon>Ajellomycetaceae</taxon>
        <taxon>Paracoccidioides</taxon>
    </lineage>
</organism>
<dbReference type="InParanoid" id="A0A0A0HW32"/>
<dbReference type="GeneID" id="22588216"/>
<keyword evidence="2" id="KW-1185">Reference proteome</keyword>
<protein>
    <recommendedName>
        <fullName evidence="3">HTH psq-type domain-containing protein</fullName>
    </recommendedName>
</protein>
<dbReference type="VEuPathDB" id="FungiDB:PADG_12319"/>
<gene>
    <name evidence="1" type="ORF">PADG_12319</name>
</gene>
<sequence>MSLSQESHIQLVIAVYKSQIITSKMKAAKIHKVSKPTLHKQLADIRSHLETYPIDNKLTEIEEKTLLKFIYVTLNSIYTIITIYPING</sequence>
<dbReference type="KEGG" id="pbn:PADG_12319"/>
<dbReference type="Proteomes" id="UP000001628">
    <property type="component" value="Unassembled WGS sequence"/>
</dbReference>
<evidence type="ECO:0000313" key="2">
    <source>
        <dbReference type="Proteomes" id="UP000001628"/>
    </source>
</evidence>
<dbReference type="EMBL" id="KN275967">
    <property type="protein sequence ID" value="KGM91635.1"/>
    <property type="molecule type" value="Genomic_DNA"/>
</dbReference>
<accession>A0A0A0HW32</accession>
<evidence type="ECO:0000313" key="1">
    <source>
        <dbReference type="EMBL" id="KGM91635.1"/>
    </source>
</evidence>
<dbReference type="HOGENOM" id="CLU_2469731_0_0_1"/>
<evidence type="ECO:0008006" key="3">
    <source>
        <dbReference type="Google" id="ProtNLM"/>
    </source>
</evidence>
<reference evidence="1 2" key="1">
    <citation type="journal article" date="2011" name="PLoS Genet.">
        <title>Comparative genomic analysis of human fungal pathogens causing paracoccidioidomycosis.</title>
        <authorList>
            <person name="Desjardins C.A."/>
            <person name="Champion M.D."/>
            <person name="Holder J.W."/>
            <person name="Muszewska A."/>
            <person name="Goldberg J."/>
            <person name="Bailao A.M."/>
            <person name="Brigido M.M."/>
            <person name="Ferreira M.E."/>
            <person name="Garcia A.M."/>
            <person name="Grynberg M."/>
            <person name="Gujja S."/>
            <person name="Heiman D.I."/>
            <person name="Henn M.R."/>
            <person name="Kodira C.D."/>
            <person name="Leon-Narvaez H."/>
            <person name="Longo L.V."/>
            <person name="Ma L.J."/>
            <person name="Malavazi I."/>
            <person name="Matsuo A.L."/>
            <person name="Morais F.V."/>
            <person name="Pereira M."/>
            <person name="Rodriguez-Brito S."/>
            <person name="Sakthikumar S."/>
            <person name="Salem-Izacc S.M."/>
            <person name="Sykes S.M."/>
            <person name="Teixeira M.M."/>
            <person name="Vallejo M.C."/>
            <person name="Walter M.E."/>
            <person name="Yandava C."/>
            <person name="Young S."/>
            <person name="Zeng Q."/>
            <person name="Zucker J."/>
            <person name="Felipe M.S."/>
            <person name="Goldman G.H."/>
            <person name="Haas B.J."/>
            <person name="McEwen J.G."/>
            <person name="Nino-Vega G."/>
            <person name="Puccia R."/>
            <person name="San-Blas G."/>
            <person name="Soares C.M."/>
            <person name="Birren B.W."/>
            <person name="Cuomo C.A."/>
        </authorList>
    </citation>
    <scope>NUCLEOTIDE SEQUENCE [LARGE SCALE GENOMIC DNA]</scope>
    <source>
        <strain evidence="1 2">Pb18</strain>
    </source>
</reference>
<name>A0A0A0HW32_PARBD</name>
<dbReference type="RefSeq" id="XP_010762958.1">
    <property type="nucleotide sequence ID" value="XM_010764656.1"/>
</dbReference>
<dbReference type="AlphaFoldDB" id="A0A0A0HW32"/>
<proteinExistence type="predicted"/>